<gene>
    <name evidence="1" type="ORF">CTRU02_208599</name>
</gene>
<comment type="caution">
    <text evidence="1">The sequence shown here is derived from an EMBL/GenBank/DDBJ whole genome shotgun (WGS) entry which is preliminary data.</text>
</comment>
<organism evidence="1 2">
    <name type="scientific">Colletotrichum truncatum</name>
    <name type="common">Anthracnose fungus</name>
    <name type="synonym">Colletotrichum capsici</name>
    <dbReference type="NCBI Taxonomy" id="5467"/>
    <lineage>
        <taxon>Eukaryota</taxon>
        <taxon>Fungi</taxon>
        <taxon>Dikarya</taxon>
        <taxon>Ascomycota</taxon>
        <taxon>Pezizomycotina</taxon>
        <taxon>Sordariomycetes</taxon>
        <taxon>Hypocreomycetidae</taxon>
        <taxon>Glomerellales</taxon>
        <taxon>Glomerellaceae</taxon>
        <taxon>Colletotrichum</taxon>
        <taxon>Colletotrichum truncatum species complex</taxon>
    </lineage>
</organism>
<name>A0ACC3YWY3_COLTU</name>
<accession>A0ACC3YWY3</accession>
<protein>
    <submittedName>
        <fullName evidence="1">GDSL-like Lipase/Acylhydrolase</fullName>
    </submittedName>
</protein>
<evidence type="ECO:0000313" key="1">
    <source>
        <dbReference type="EMBL" id="KAL0936384.1"/>
    </source>
</evidence>
<dbReference type="EMBL" id="VUJX02000005">
    <property type="protein sequence ID" value="KAL0936384.1"/>
    <property type="molecule type" value="Genomic_DNA"/>
</dbReference>
<proteinExistence type="predicted"/>
<evidence type="ECO:0000313" key="2">
    <source>
        <dbReference type="Proteomes" id="UP000805649"/>
    </source>
</evidence>
<reference evidence="1 2" key="1">
    <citation type="journal article" date="2020" name="Phytopathology">
        <title>Genome Sequence Resources of Colletotrichum truncatum, C. plurivorum, C. musicola, and C. sojae: Four Species Pathogenic to Soybean (Glycine max).</title>
        <authorList>
            <person name="Rogerio F."/>
            <person name="Boufleur T.R."/>
            <person name="Ciampi-Guillardi M."/>
            <person name="Sukno S.A."/>
            <person name="Thon M.R."/>
            <person name="Massola Junior N.S."/>
            <person name="Baroncelli R."/>
        </authorList>
    </citation>
    <scope>NUCLEOTIDE SEQUENCE [LARGE SCALE GENOMIC DNA]</scope>
    <source>
        <strain evidence="1 2">CMES1059</strain>
    </source>
</reference>
<dbReference type="Proteomes" id="UP000805649">
    <property type="component" value="Unassembled WGS sequence"/>
</dbReference>
<keyword evidence="2" id="KW-1185">Reference proteome</keyword>
<sequence>MLLKIAVASFLFSSVAARSVEKAAYSPRATHPFKSLVAYGDELSDNGNGSFAHGITGDPANVYGFGTWTNGPVAVSYLADLLGIPLTDYAFGGCCGGGSFGATFDTAYTKSPAGATDMISQITNYTASGSKGVESSLQLLWFGQNDLSMHTDAFWLGDPNNAKFSNDAAAKITAQVKNLLDLGAPHVMVANIYPKHLAPVTSKYLCGTNTGCITTWGRVIMQANAAIKKSLEEFGNKVIYYDVFSFMMQILNDPAGYGFTRPLNQFCDGDETAQWDDCMIKGNANQYFWMNFIQPTTAVHQLIAKDMKKTTDSHFA</sequence>